<evidence type="ECO:0000256" key="3">
    <source>
        <dbReference type="ARBA" id="ARBA00023295"/>
    </source>
</evidence>
<dbReference type="Pfam" id="PF01183">
    <property type="entry name" value="Glyco_hydro_25"/>
    <property type="match status" value="1"/>
</dbReference>
<dbReference type="Gene3D" id="2.40.50.670">
    <property type="match status" value="1"/>
</dbReference>
<proteinExistence type="inferred from homology"/>
<dbReference type="PANTHER" id="PTHR34135">
    <property type="entry name" value="LYSOZYME"/>
    <property type="match status" value="1"/>
</dbReference>
<evidence type="ECO:0000313" key="5">
    <source>
        <dbReference type="Proteomes" id="UP000371977"/>
    </source>
</evidence>
<dbReference type="OrthoDB" id="9783374at2"/>
<dbReference type="InterPro" id="IPR018077">
    <property type="entry name" value="Glyco_hydro_fam25_subgr"/>
</dbReference>
<keyword evidence="5" id="KW-1185">Reference proteome</keyword>
<dbReference type="SUPFAM" id="SSF51445">
    <property type="entry name" value="(Trans)glycosidases"/>
    <property type="match status" value="1"/>
</dbReference>
<evidence type="ECO:0008006" key="6">
    <source>
        <dbReference type="Google" id="ProtNLM"/>
    </source>
</evidence>
<evidence type="ECO:0000313" key="4">
    <source>
        <dbReference type="EMBL" id="TYC49881.1"/>
    </source>
</evidence>
<dbReference type="GO" id="GO:0016052">
    <property type="term" value="P:carbohydrate catabolic process"/>
    <property type="evidence" value="ECO:0007669"/>
    <property type="project" value="TreeGrafter"/>
</dbReference>
<protein>
    <recommendedName>
        <fullName evidence="6">Lysozyme</fullName>
    </recommendedName>
</protein>
<dbReference type="AlphaFoldDB" id="A0A6C2C780"/>
<dbReference type="SMART" id="SM00641">
    <property type="entry name" value="Glyco_25"/>
    <property type="match status" value="1"/>
</dbReference>
<keyword evidence="3" id="KW-0326">Glycosidase</keyword>
<dbReference type="InterPro" id="IPR017853">
    <property type="entry name" value="GH"/>
</dbReference>
<accession>A0A6C2C780</accession>
<dbReference type="Gene3D" id="3.20.20.80">
    <property type="entry name" value="Glycosidases"/>
    <property type="match status" value="1"/>
</dbReference>
<dbReference type="Proteomes" id="UP000371977">
    <property type="component" value="Unassembled WGS sequence"/>
</dbReference>
<dbReference type="PROSITE" id="PS51904">
    <property type="entry name" value="GLYCOSYL_HYDROL_F25_2"/>
    <property type="match status" value="1"/>
</dbReference>
<keyword evidence="2" id="KW-0378">Hydrolase</keyword>
<reference evidence="4 5" key="1">
    <citation type="submission" date="2019-01" db="EMBL/GenBank/DDBJ databases">
        <title>Weissella sp. nov., a novel lactic acid bacterium isolated from animal feces.</title>
        <authorList>
            <person name="Wang L.-T."/>
        </authorList>
    </citation>
    <scope>NUCLEOTIDE SEQUENCE [LARGE SCALE GENOMIC DNA]</scope>
    <source>
        <strain evidence="4 5">8H-2</strain>
    </source>
</reference>
<dbReference type="InterPro" id="IPR002053">
    <property type="entry name" value="Glyco_hydro_25"/>
</dbReference>
<organism evidence="4 5">
    <name type="scientific">Weissella muntiaci</name>
    <dbReference type="NCBI Taxonomy" id="2508881"/>
    <lineage>
        <taxon>Bacteria</taxon>
        <taxon>Bacillati</taxon>
        <taxon>Bacillota</taxon>
        <taxon>Bacilli</taxon>
        <taxon>Lactobacillales</taxon>
        <taxon>Lactobacillaceae</taxon>
        <taxon>Weissella</taxon>
    </lineage>
</organism>
<sequence length="339" mass="36714">MTMNGIDIANYQALLNAGSVEADFIIVKATEGLSYINPVGDQHYQQAKSAGKLLGVYHFMTGEDPRLQAEFFVNNIGGYIGEAVLVLDFEAGGLALGPNGAKAFLDRVKELTGVAPLIYMSKSVVNQMDWSAVAPNYGLWAAQYANYTPTGYLAEPWTDNAGWGVWGQPAILQYSSTGRLTGYNGDLDMDIAYMDADAWHKYAGANTDNPVIDDGPKPAPIVVPDQILKVGDTFSFTNQIYRVDEISANRDEVISYELAGDGNANWDNNGVPASIVDEVAVGTLNSDGQDQILQVGSWFKFKQTEPWTVIKVDAPSNGVKFDVGNGETMWVDATSLVEI</sequence>
<dbReference type="GO" id="GO:0009253">
    <property type="term" value="P:peptidoglycan catabolic process"/>
    <property type="evidence" value="ECO:0007669"/>
    <property type="project" value="InterPro"/>
</dbReference>
<evidence type="ECO:0000256" key="2">
    <source>
        <dbReference type="ARBA" id="ARBA00022801"/>
    </source>
</evidence>
<dbReference type="GO" id="GO:0003796">
    <property type="term" value="F:lysozyme activity"/>
    <property type="evidence" value="ECO:0007669"/>
    <property type="project" value="InterPro"/>
</dbReference>
<dbReference type="EMBL" id="SDGZ01000013">
    <property type="protein sequence ID" value="TYC49881.1"/>
    <property type="molecule type" value="Genomic_DNA"/>
</dbReference>
<dbReference type="InterPro" id="IPR038263">
    <property type="entry name" value="Lytic_exo_TRD_sf"/>
</dbReference>
<evidence type="ECO:0000256" key="1">
    <source>
        <dbReference type="ARBA" id="ARBA00010646"/>
    </source>
</evidence>
<gene>
    <name evidence="4" type="ORF">ESZ50_04635</name>
</gene>
<comment type="similarity">
    <text evidence="1">Belongs to the glycosyl hydrolase 25 family.</text>
</comment>
<dbReference type="PANTHER" id="PTHR34135:SF2">
    <property type="entry name" value="LYSOZYME"/>
    <property type="match status" value="1"/>
</dbReference>
<name>A0A6C2C780_9LACO</name>
<dbReference type="RefSeq" id="WP_148622440.1">
    <property type="nucleotide sequence ID" value="NZ_SDGZ01000013.1"/>
</dbReference>
<dbReference type="GO" id="GO:0016998">
    <property type="term" value="P:cell wall macromolecule catabolic process"/>
    <property type="evidence" value="ECO:0007669"/>
    <property type="project" value="InterPro"/>
</dbReference>
<comment type="caution">
    <text evidence="4">The sequence shown here is derived from an EMBL/GenBank/DDBJ whole genome shotgun (WGS) entry which is preliminary data.</text>
</comment>